<dbReference type="PANTHER" id="PTHR31707">
    <property type="entry name" value="PECTINESTERASE"/>
    <property type="match status" value="1"/>
</dbReference>
<evidence type="ECO:0000256" key="9">
    <source>
        <dbReference type="ARBA" id="ARBA00023085"/>
    </source>
</evidence>
<evidence type="ECO:0000256" key="8">
    <source>
        <dbReference type="ARBA" id="ARBA00022801"/>
    </source>
</evidence>
<evidence type="ECO:0000256" key="1">
    <source>
        <dbReference type="ARBA" id="ARBA00004191"/>
    </source>
</evidence>
<protein>
    <recommendedName>
        <fullName evidence="5 13">Pectinesterase</fullName>
        <ecNumber evidence="5 13">3.1.1.11</ecNumber>
    </recommendedName>
</protein>
<keyword evidence="8 13" id="KW-0378">Hydrolase</keyword>
<dbReference type="NCBIfam" id="TIGR01614">
    <property type="entry name" value="PME_inhib"/>
    <property type="match status" value="1"/>
</dbReference>
<evidence type="ECO:0000256" key="6">
    <source>
        <dbReference type="ARBA" id="ARBA00022512"/>
    </source>
</evidence>
<dbReference type="InterPro" id="IPR012334">
    <property type="entry name" value="Pectin_lyas_fold"/>
</dbReference>
<dbReference type="SUPFAM" id="SSF51126">
    <property type="entry name" value="Pectin lyase-like"/>
    <property type="match status" value="1"/>
</dbReference>
<dbReference type="PROSITE" id="PS00503">
    <property type="entry name" value="PECTINESTERASE_2"/>
    <property type="match status" value="1"/>
</dbReference>
<evidence type="ECO:0000256" key="4">
    <source>
        <dbReference type="ARBA" id="ARBA00007786"/>
    </source>
</evidence>
<keyword evidence="9 13" id="KW-0063">Aspartyl esterase</keyword>
<comment type="caution">
    <text evidence="16">The sequence shown here is derived from an EMBL/GenBank/DDBJ whole genome shotgun (WGS) entry which is preliminary data.</text>
</comment>
<dbReference type="GO" id="GO:0004857">
    <property type="term" value="F:enzyme inhibitor activity"/>
    <property type="evidence" value="ECO:0007669"/>
    <property type="project" value="InterPro"/>
</dbReference>
<dbReference type="InterPro" id="IPR033131">
    <property type="entry name" value="Pectinesterase_Asp_AS"/>
</dbReference>
<comment type="pathway">
    <text evidence="2 13">Glycan metabolism; pectin degradation; 2-dehydro-3-deoxy-D-gluconate from pectin: step 1/5.</text>
</comment>
<comment type="catalytic activity">
    <reaction evidence="11 13">
        <text>[(1-&gt;4)-alpha-D-galacturonosyl methyl ester](n) + n H2O = [(1-&gt;4)-alpha-D-galacturonosyl](n) + n methanol + n H(+)</text>
        <dbReference type="Rhea" id="RHEA:22380"/>
        <dbReference type="Rhea" id="RHEA-COMP:14570"/>
        <dbReference type="Rhea" id="RHEA-COMP:14573"/>
        <dbReference type="ChEBI" id="CHEBI:15377"/>
        <dbReference type="ChEBI" id="CHEBI:15378"/>
        <dbReference type="ChEBI" id="CHEBI:17790"/>
        <dbReference type="ChEBI" id="CHEBI:140522"/>
        <dbReference type="ChEBI" id="CHEBI:140523"/>
        <dbReference type="EC" id="3.1.1.11"/>
    </reaction>
</comment>
<dbReference type="SUPFAM" id="SSF101148">
    <property type="entry name" value="Plant invertase/pectin methylesterase inhibitor"/>
    <property type="match status" value="1"/>
</dbReference>
<feature type="signal peptide" evidence="13">
    <location>
        <begin position="1"/>
        <end position="20"/>
    </location>
</feature>
<evidence type="ECO:0000256" key="12">
    <source>
        <dbReference type="PROSITE-ProRule" id="PRU10040"/>
    </source>
</evidence>
<dbReference type="InterPro" id="IPR035513">
    <property type="entry name" value="Invertase/methylesterase_inhib"/>
</dbReference>
<evidence type="ECO:0000256" key="7">
    <source>
        <dbReference type="ARBA" id="ARBA00022525"/>
    </source>
</evidence>
<dbReference type="InterPro" id="IPR006501">
    <property type="entry name" value="Pectinesterase_inhib_dom"/>
</dbReference>
<dbReference type="EMBL" id="JAUIZM010000008">
    <property type="protein sequence ID" value="KAK1367594.1"/>
    <property type="molecule type" value="Genomic_DNA"/>
</dbReference>
<evidence type="ECO:0000256" key="11">
    <source>
        <dbReference type="ARBA" id="ARBA00047928"/>
    </source>
</evidence>
<dbReference type="Pfam" id="PF01095">
    <property type="entry name" value="Pectinesterase"/>
    <property type="match status" value="1"/>
</dbReference>
<comment type="similarity">
    <text evidence="3">In the N-terminal section; belongs to the PMEI family.</text>
</comment>
<feature type="active site" evidence="12">
    <location>
        <position position="401"/>
    </location>
</feature>
<comment type="subcellular location">
    <subcellularLocation>
        <location evidence="1">Secreted</location>
        <location evidence="1">Cell wall</location>
    </subcellularLocation>
</comment>
<sequence length="555" mass="60494">MASILSIFVSFFLLFFSTLAARPPTGAPPAAPPAAPTGAPTGVPSPQIQQACKATRYPDTCISTLSETIELPPNPEPGQIIQAAIKVSQVGFQTSLSKLQDLLQTSGNVNLTNNIRTSLENIRHTEYRINSTAVALQRSKIKTARAWLTAALSSQSGRMTGLNKYIKDGPMVNETIQAFNSSAMIISNALSMIRAYDMFGNQTGSWDAPKTERDGVWESSSMPGSGTWNVQFPQGLVPSVTVCKVGKCDFSTVQEAVDKAPNNSMTVEEAVDMGPKGKRFVISIKEGVYNENVKVAFEKKNVVFLGDGMGKTVITGSLNVNMPNISTTRNTPTLGVYGDGFMASNLTIENTANVDVQAVALLIDSDLAVIENCEILGHQDTLYASGLRQYFKSCRVEGTVDFIFGNAAAFFQDCTILIRPRIQTPEKGEQNTVTAHSKADPAQVTGYVFQNCVINGTDKYMEFYRSNPKVHENFLGRPWREFSRTVFISCFMENIVSPEGWTEWEGDEGLQTLYYGEFNSTGPGANPAARVPWSNKIPPDHVSAYSLQNFIQGSL</sequence>
<evidence type="ECO:0000259" key="15">
    <source>
        <dbReference type="SMART" id="SM00856"/>
    </source>
</evidence>
<dbReference type="Gene3D" id="1.20.140.40">
    <property type="entry name" value="Invertase/pectin methylesterase inhibitor family protein"/>
    <property type="match status" value="1"/>
</dbReference>
<evidence type="ECO:0000256" key="10">
    <source>
        <dbReference type="ARBA" id="ARBA00023316"/>
    </source>
</evidence>
<evidence type="ECO:0000256" key="3">
    <source>
        <dbReference type="ARBA" id="ARBA00006027"/>
    </source>
</evidence>
<proteinExistence type="inferred from homology"/>
<evidence type="ECO:0000256" key="2">
    <source>
        <dbReference type="ARBA" id="ARBA00005184"/>
    </source>
</evidence>
<dbReference type="CDD" id="cd15798">
    <property type="entry name" value="PMEI-like_3"/>
    <property type="match status" value="1"/>
</dbReference>
<dbReference type="Gene3D" id="2.160.20.10">
    <property type="entry name" value="Single-stranded right-handed beta-helix, Pectin lyase-like"/>
    <property type="match status" value="1"/>
</dbReference>
<dbReference type="AlphaFoldDB" id="A0AAD8MCD9"/>
<keyword evidence="13" id="KW-0732">Signal</keyword>
<comment type="similarity">
    <text evidence="4">In the C-terminal section; belongs to the pectinesterase family.</text>
</comment>
<organism evidence="16 17">
    <name type="scientific">Heracleum sosnowskyi</name>
    <dbReference type="NCBI Taxonomy" id="360622"/>
    <lineage>
        <taxon>Eukaryota</taxon>
        <taxon>Viridiplantae</taxon>
        <taxon>Streptophyta</taxon>
        <taxon>Embryophyta</taxon>
        <taxon>Tracheophyta</taxon>
        <taxon>Spermatophyta</taxon>
        <taxon>Magnoliopsida</taxon>
        <taxon>eudicotyledons</taxon>
        <taxon>Gunneridae</taxon>
        <taxon>Pentapetalae</taxon>
        <taxon>asterids</taxon>
        <taxon>campanulids</taxon>
        <taxon>Apiales</taxon>
        <taxon>Apiaceae</taxon>
        <taxon>Apioideae</taxon>
        <taxon>apioid superclade</taxon>
        <taxon>Tordylieae</taxon>
        <taxon>Tordyliinae</taxon>
        <taxon>Heracleum</taxon>
    </lineage>
</organism>
<feature type="compositionally biased region" description="Pro residues" evidence="14">
    <location>
        <begin position="25"/>
        <end position="35"/>
    </location>
</feature>
<name>A0AAD8MCD9_9APIA</name>
<dbReference type="InterPro" id="IPR011050">
    <property type="entry name" value="Pectin_lyase_fold/virulence"/>
</dbReference>
<evidence type="ECO:0000256" key="14">
    <source>
        <dbReference type="SAM" id="MobiDB-lite"/>
    </source>
</evidence>
<dbReference type="InterPro" id="IPR000070">
    <property type="entry name" value="Pectinesterase_cat"/>
</dbReference>
<dbReference type="GO" id="GO:0045490">
    <property type="term" value="P:pectin catabolic process"/>
    <property type="evidence" value="ECO:0007669"/>
    <property type="project" value="UniProtKB-UniRule"/>
</dbReference>
<dbReference type="FunFam" id="2.160.20.10:FF:000029">
    <property type="entry name" value="Pectinesterase 4"/>
    <property type="match status" value="1"/>
</dbReference>
<dbReference type="SMART" id="SM00856">
    <property type="entry name" value="PMEI"/>
    <property type="match status" value="1"/>
</dbReference>
<feature type="domain" description="Pectinesterase inhibitor" evidence="15">
    <location>
        <begin position="43"/>
        <end position="192"/>
    </location>
</feature>
<gene>
    <name evidence="16" type="ORF">POM88_033686</name>
</gene>
<keyword evidence="7" id="KW-0964">Secreted</keyword>
<accession>A0AAD8MCD9</accession>
<evidence type="ECO:0000313" key="17">
    <source>
        <dbReference type="Proteomes" id="UP001237642"/>
    </source>
</evidence>
<dbReference type="GO" id="GO:0030599">
    <property type="term" value="F:pectinesterase activity"/>
    <property type="evidence" value="ECO:0007669"/>
    <property type="project" value="UniProtKB-UniRule"/>
</dbReference>
<dbReference type="EC" id="3.1.1.11" evidence="5 13"/>
<keyword evidence="10" id="KW-0961">Cell wall biogenesis/degradation</keyword>
<keyword evidence="17" id="KW-1185">Reference proteome</keyword>
<evidence type="ECO:0000256" key="5">
    <source>
        <dbReference type="ARBA" id="ARBA00013229"/>
    </source>
</evidence>
<reference evidence="16" key="2">
    <citation type="submission" date="2023-05" db="EMBL/GenBank/DDBJ databases">
        <authorList>
            <person name="Schelkunov M.I."/>
        </authorList>
    </citation>
    <scope>NUCLEOTIDE SEQUENCE</scope>
    <source>
        <strain evidence="16">Hsosn_3</strain>
        <tissue evidence="16">Leaf</tissue>
    </source>
</reference>
<dbReference type="Pfam" id="PF04043">
    <property type="entry name" value="PMEI"/>
    <property type="match status" value="1"/>
</dbReference>
<keyword evidence="6" id="KW-0134">Cell wall</keyword>
<reference evidence="16" key="1">
    <citation type="submission" date="2023-02" db="EMBL/GenBank/DDBJ databases">
        <title>Genome of toxic invasive species Heracleum sosnowskyi carries increased number of genes despite the absence of recent whole-genome duplications.</title>
        <authorList>
            <person name="Schelkunov M."/>
            <person name="Shtratnikova V."/>
            <person name="Makarenko M."/>
            <person name="Klepikova A."/>
            <person name="Omelchenko D."/>
            <person name="Novikova G."/>
            <person name="Obukhova E."/>
            <person name="Bogdanov V."/>
            <person name="Penin A."/>
            <person name="Logacheva M."/>
        </authorList>
    </citation>
    <scope>NUCLEOTIDE SEQUENCE</scope>
    <source>
        <strain evidence="16">Hsosn_3</strain>
        <tissue evidence="16">Leaf</tissue>
    </source>
</reference>
<feature type="region of interest" description="Disordered" evidence="14">
    <location>
        <begin position="25"/>
        <end position="46"/>
    </location>
</feature>
<feature type="chain" id="PRO_5041773671" description="Pectinesterase" evidence="13">
    <location>
        <begin position="21"/>
        <end position="555"/>
    </location>
</feature>
<evidence type="ECO:0000256" key="13">
    <source>
        <dbReference type="RuleBase" id="RU000589"/>
    </source>
</evidence>
<evidence type="ECO:0000313" key="16">
    <source>
        <dbReference type="EMBL" id="KAK1367594.1"/>
    </source>
</evidence>
<dbReference type="Proteomes" id="UP001237642">
    <property type="component" value="Unassembled WGS sequence"/>
</dbReference>
<dbReference type="GO" id="GO:0042545">
    <property type="term" value="P:cell wall modification"/>
    <property type="evidence" value="ECO:0007669"/>
    <property type="project" value="UniProtKB-UniRule"/>
</dbReference>